<dbReference type="Proteomes" id="UP000093523">
    <property type="component" value="Unassembled WGS sequence"/>
</dbReference>
<dbReference type="InterPro" id="IPR025990">
    <property type="entry name" value="zinc_ribbon_bacterial"/>
</dbReference>
<name>A0A1B9NZY2_ALILO</name>
<protein>
    <recommendedName>
        <fullName evidence="3">CPXCG motif-containing cysteine-rich protein</fullName>
    </recommendedName>
</protein>
<sequence length="67" mass="7658">MNNYITKNIECPNCQHSIDMVIGQNQRSQQVYDDCPSCHRAIEMKMTVNPHNSTINLSIDSNEDGLF</sequence>
<dbReference type="OrthoDB" id="9814566at2"/>
<evidence type="ECO:0000313" key="1">
    <source>
        <dbReference type="EMBL" id="OCH21672.1"/>
    </source>
</evidence>
<dbReference type="Pfam" id="PF14255">
    <property type="entry name" value="Zn_ribbon_21"/>
    <property type="match status" value="1"/>
</dbReference>
<accession>A0A1B9NZY2</accession>
<reference evidence="1 2" key="1">
    <citation type="submission" date="2016-06" db="EMBL/GenBank/DDBJ databases">
        <authorList>
            <person name="Kjaerup R.B."/>
            <person name="Dalgaard T.S."/>
            <person name="Juul-Madsen H.R."/>
        </authorList>
    </citation>
    <scope>NUCLEOTIDE SEQUENCE [LARGE SCALE GENOMIC DNA]</scope>
    <source>
        <strain evidence="1 2">1S159</strain>
    </source>
</reference>
<dbReference type="AlphaFoldDB" id="A0A1B9NZY2"/>
<proteinExistence type="predicted"/>
<evidence type="ECO:0008006" key="3">
    <source>
        <dbReference type="Google" id="ProtNLM"/>
    </source>
</evidence>
<evidence type="ECO:0000313" key="2">
    <source>
        <dbReference type="Proteomes" id="UP000093523"/>
    </source>
</evidence>
<dbReference type="RefSeq" id="WP_012550077.1">
    <property type="nucleotide sequence ID" value="NZ_CAWMPN010000008.1"/>
</dbReference>
<organism evidence="1 2">
    <name type="scientific">Aliivibrio logei</name>
    <name type="common">Vibrio logei</name>
    <dbReference type="NCBI Taxonomy" id="688"/>
    <lineage>
        <taxon>Bacteria</taxon>
        <taxon>Pseudomonadati</taxon>
        <taxon>Pseudomonadota</taxon>
        <taxon>Gammaproteobacteria</taxon>
        <taxon>Vibrionales</taxon>
        <taxon>Vibrionaceae</taxon>
        <taxon>Aliivibrio</taxon>
    </lineage>
</organism>
<comment type="caution">
    <text evidence="1">The sequence shown here is derived from an EMBL/GenBank/DDBJ whole genome shotgun (WGS) entry which is preliminary data.</text>
</comment>
<gene>
    <name evidence="1" type="ORF">A6E04_07340</name>
</gene>
<dbReference type="EMBL" id="MAJU01000008">
    <property type="protein sequence ID" value="OCH21672.1"/>
    <property type="molecule type" value="Genomic_DNA"/>
</dbReference>